<dbReference type="InParanoid" id="A0A1X7VVM2"/>
<evidence type="ECO:0000256" key="2">
    <source>
        <dbReference type="HAMAP-Rule" id="MF_03225"/>
    </source>
</evidence>
<gene>
    <name evidence="4" type="primary">100635129</name>
</gene>
<dbReference type="Gene3D" id="3.20.20.10">
    <property type="entry name" value="Alanine racemase"/>
    <property type="match status" value="1"/>
</dbReference>
<dbReference type="InterPro" id="IPR029066">
    <property type="entry name" value="PLP-binding_barrel"/>
</dbReference>
<dbReference type="InterPro" id="IPR011078">
    <property type="entry name" value="PyrdxlP_homeostasis"/>
</dbReference>
<dbReference type="EnsemblMetazoa" id="XM_003382396.3">
    <property type="protein sequence ID" value="XP_003382444.1"/>
    <property type="gene ID" value="LOC100635129"/>
</dbReference>
<dbReference type="KEGG" id="aqu:100635129"/>
<dbReference type="PROSITE" id="PS01211">
    <property type="entry name" value="UPF0001"/>
    <property type="match status" value="1"/>
</dbReference>
<name>A0A1X7VVM2_AMPQE</name>
<dbReference type="PANTHER" id="PTHR10146">
    <property type="entry name" value="PROLINE SYNTHETASE CO-TRANSCRIBED BACTERIAL HOMOLOG PROTEIN"/>
    <property type="match status" value="1"/>
</dbReference>
<dbReference type="OrthoDB" id="1915887at2759"/>
<dbReference type="PANTHER" id="PTHR10146:SF14">
    <property type="entry name" value="PYRIDOXAL PHOSPHATE HOMEOSTASIS PROTEIN"/>
    <property type="match status" value="1"/>
</dbReference>
<evidence type="ECO:0000256" key="3">
    <source>
        <dbReference type="PIRSR" id="PIRSR004848-1"/>
    </source>
</evidence>
<comment type="cofactor">
    <cofactor evidence="3">
        <name>pyridoxal 5'-phosphate</name>
        <dbReference type="ChEBI" id="CHEBI:597326"/>
    </cofactor>
</comment>
<protein>
    <recommendedName>
        <fullName evidence="2">Pyridoxal phosphate homeostasis protein</fullName>
        <shortName evidence="2">PLP homeostasis protein</shortName>
    </recommendedName>
</protein>
<comment type="similarity">
    <text evidence="2">Belongs to the pyridoxal phosphate-binding protein YggS/PROSC family.</text>
</comment>
<dbReference type="HAMAP" id="MF_02087">
    <property type="entry name" value="PLP_homeostasis"/>
    <property type="match status" value="1"/>
</dbReference>
<evidence type="ECO:0000313" key="4">
    <source>
        <dbReference type="EnsemblMetazoa" id="Aqu2.1.44153_001"/>
    </source>
</evidence>
<dbReference type="EnsemblMetazoa" id="Aqu2.1.44153_001">
    <property type="protein sequence ID" value="Aqu2.1.44153_001"/>
    <property type="gene ID" value="Aqu2.1.44153"/>
</dbReference>
<dbReference type="GO" id="GO:0030170">
    <property type="term" value="F:pyridoxal phosphate binding"/>
    <property type="evidence" value="ECO:0007669"/>
    <property type="project" value="UniProtKB-UniRule"/>
</dbReference>
<dbReference type="AlphaFoldDB" id="A0A1X7VVM2"/>
<dbReference type="Proteomes" id="UP000007879">
    <property type="component" value="Unassembled WGS sequence"/>
</dbReference>
<keyword evidence="1 2" id="KW-0663">Pyridoxal phosphate</keyword>
<dbReference type="STRING" id="400682.A0A1X7VVM2"/>
<comment type="function">
    <text evidence="2">Pyridoxal 5'-phosphate (PLP)-binding protein, which may be involved in intracellular homeostatic regulation of pyridoxal 5'-phosphate (PLP), the active form of vitamin B6.</text>
</comment>
<dbReference type="SUPFAM" id="SSF51419">
    <property type="entry name" value="PLP-binding barrel"/>
    <property type="match status" value="1"/>
</dbReference>
<dbReference type="eggNOG" id="KOG3157">
    <property type="taxonomic scope" value="Eukaryota"/>
</dbReference>
<dbReference type="NCBIfam" id="TIGR00044">
    <property type="entry name" value="YggS family pyridoxal phosphate-dependent enzyme"/>
    <property type="match status" value="1"/>
</dbReference>
<keyword evidence="5" id="KW-1185">Reference proteome</keyword>
<evidence type="ECO:0000256" key="1">
    <source>
        <dbReference type="ARBA" id="ARBA00022898"/>
    </source>
</evidence>
<dbReference type="OMA" id="PLEWHMI"/>
<dbReference type="FunFam" id="3.20.20.10:FF:000018">
    <property type="entry name" value="Pyridoxal phosphate homeostasis protein"/>
    <property type="match status" value="1"/>
</dbReference>
<reference evidence="4" key="2">
    <citation type="submission" date="2017-05" db="UniProtKB">
        <authorList>
            <consortium name="EnsemblMetazoa"/>
        </authorList>
    </citation>
    <scope>IDENTIFICATION</scope>
</reference>
<dbReference type="CDD" id="cd06822">
    <property type="entry name" value="PLPDE_III_YBL036c_euk"/>
    <property type="match status" value="1"/>
</dbReference>
<feature type="modified residue" description="N6-(pyridoxal phosphate)lysine" evidence="2 3">
    <location>
        <position position="48"/>
    </location>
</feature>
<accession>A0A1X7VVM2</accession>
<evidence type="ECO:0000313" key="5">
    <source>
        <dbReference type="Proteomes" id="UP000007879"/>
    </source>
</evidence>
<proteinExistence type="inferred from homology"/>
<organism evidence="4">
    <name type="scientific">Amphimedon queenslandica</name>
    <name type="common">Sponge</name>
    <dbReference type="NCBI Taxonomy" id="400682"/>
    <lineage>
        <taxon>Eukaryota</taxon>
        <taxon>Metazoa</taxon>
        <taxon>Porifera</taxon>
        <taxon>Demospongiae</taxon>
        <taxon>Heteroscleromorpha</taxon>
        <taxon>Haplosclerida</taxon>
        <taxon>Niphatidae</taxon>
        <taxon>Amphimedon</taxon>
    </lineage>
</organism>
<sequence>MAASGEGLELSHSESSEMISRIKLVLDKMASLSLEAGRPVPRLVAVSKTKPPEMIRVAHMEGGLLHFGENYAQELIEKANHPLLSDLDIRWHFVGHLQRNKTNQLLSNVPKLWMIETIDTPRLASSVDGALQRINPDKKLRVLVQVNTSGEESKHGCQPEDVPSLFEHMLSNCSSLNPIGLMTIGRPDHNYQMGPNPDFELMKRLRDVLIGRFDLKEVELSMGMSADYEHAIHEGSTNLRIGSTIFGKRT</sequence>
<reference evidence="5" key="1">
    <citation type="journal article" date="2010" name="Nature">
        <title>The Amphimedon queenslandica genome and the evolution of animal complexity.</title>
        <authorList>
            <person name="Srivastava M."/>
            <person name="Simakov O."/>
            <person name="Chapman J."/>
            <person name="Fahey B."/>
            <person name="Gauthier M.E."/>
            <person name="Mitros T."/>
            <person name="Richards G.S."/>
            <person name="Conaco C."/>
            <person name="Dacre M."/>
            <person name="Hellsten U."/>
            <person name="Larroux C."/>
            <person name="Putnam N.H."/>
            <person name="Stanke M."/>
            <person name="Adamska M."/>
            <person name="Darling A."/>
            <person name="Degnan S.M."/>
            <person name="Oakley T.H."/>
            <person name="Plachetzki D.C."/>
            <person name="Zhai Y."/>
            <person name="Adamski M."/>
            <person name="Calcino A."/>
            <person name="Cummins S.F."/>
            <person name="Goodstein D.M."/>
            <person name="Harris C."/>
            <person name="Jackson D.J."/>
            <person name="Leys S.P."/>
            <person name="Shu S."/>
            <person name="Woodcroft B.J."/>
            <person name="Vervoort M."/>
            <person name="Kosik K.S."/>
            <person name="Manning G."/>
            <person name="Degnan B.M."/>
            <person name="Rokhsar D.S."/>
        </authorList>
    </citation>
    <scope>NUCLEOTIDE SEQUENCE [LARGE SCALE GENOMIC DNA]</scope>
</reference>
<dbReference type="PIRSF" id="PIRSF004848">
    <property type="entry name" value="YBL036c_PLPDEIII"/>
    <property type="match status" value="1"/>
</dbReference>